<organism evidence="1 2">
    <name type="scientific">Streptomyces achmelvichensis</name>
    <dbReference type="NCBI Taxonomy" id="3134111"/>
    <lineage>
        <taxon>Bacteria</taxon>
        <taxon>Bacillati</taxon>
        <taxon>Actinomycetota</taxon>
        <taxon>Actinomycetes</taxon>
        <taxon>Kitasatosporales</taxon>
        <taxon>Streptomycetaceae</taxon>
        <taxon>Streptomyces</taxon>
    </lineage>
</organism>
<dbReference type="EMBL" id="JBBKAJ010000022">
    <property type="protein sequence ID" value="MEJ8636460.1"/>
    <property type="molecule type" value="Genomic_DNA"/>
</dbReference>
<evidence type="ECO:0000313" key="1">
    <source>
        <dbReference type="EMBL" id="MEJ8636460.1"/>
    </source>
</evidence>
<comment type="caution">
    <text evidence="1">The sequence shown here is derived from an EMBL/GenBank/DDBJ whole genome shotgun (WGS) entry which is preliminary data.</text>
</comment>
<accession>A0ACC6PYX4</accession>
<protein>
    <submittedName>
        <fullName evidence="1">ABC transporter permease</fullName>
    </submittedName>
</protein>
<reference evidence="1" key="1">
    <citation type="submission" date="2024-03" db="EMBL/GenBank/DDBJ databases">
        <title>Novel Streptomyces species of biotechnological and ecological value are a feature of Machair soil.</title>
        <authorList>
            <person name="Prole J.R."/>
            <person name="Goodfellow M."/>
            <person name="Allenby N."/>
            <person name="Ward A.C."/>
        </authorList>
    </citation>
    <scope>NUCLEOTIDE SEQUENCE</scope>
    <source>
        <strain evidence="1">MS2.AVA.5</strain>
    </source>
</reference>
<sequence>MLTVALSALRTRWVSFAGSFVALALGVGLLATMGLGLASTVGAPEQPPRRFAASPVVVAGTDTVTVDGAGPKKLDRPHPVDLALLQDLKALGPVTADNAPDAVGIDAPADAVRKVVGDRARVLTGAERRQADPEAARDAEALTTVNALLGTAGGVTAFVSVFVVASTFAFAVALRAREFGLLRTAGATPGQIRRLLLTEAAGVGVLASAAGCALGAWGAPRLAEVLVRGDAAPPWFTIGDGIVWPYWTAFSTGLLVALCGAWAASRRAGRIGPMAALRESDVDSGVLTPVRRIAGCALLLVGAGLLVWTLATDPSELLKRKTYTTRPMVLITAVALLAPLLVRPLARALPLPGATGLLVRENTAAALRRTAAVAAPVLVTVGLAGSLLGTAETVTAAKAAEARRQTSAHLVVTGEELRPVRVPGATVSASASTAVFVREDGAALIRSDARAVSDPAAFARIARLPVVAGDPRDLDDSSIIVNEEWERNTVGERVTVRLGDGRPASLRIAAVLATGTGNNGAYITAANATAAPTDRIDVRLRSDAGDPAAVREALRASGGEVRTVDAWAAATHPRTSPKTRLGLLVVLGIAVLYTVIALGNTLLMATAVRSREFGSLRSAGAARAQILRVVAGESLFAVGIGALLGAAVTAVNLAGVGAALASLSAPVTVTVPWGTTGAAAGVCAVVAVAAALLPAWAATRR</sequence>
<keyword evidence="2" id="KW-1185">Reference proteome</keyword>
<proteinExistence type="predicted"/>
<evidence type="ECO:0000313" key="2">
    <source>
        <dbReference type="Proteomes" id="UP001377168"/>
    </source>
</evidence>
<gene>
    <name evidence="1" type="ORF">WKI67_24160</name>
</gene>
<dbReference type="Proteomes" id="UP001377168">
    <property type="component" value="Unassembled WGS sequence"/>
</dbReference>
<name>A0ACC6PYX4_9ACTN</name>